<dbReference type="Proteomes" id="UP000886750">
    <property type="component" value="Unassembled WGS sequence"/>
</dbReference>
<reference evidence="1" key="1">
    <citation type="journal article" date="2021" name="PeerJ">
        <title>Extensive microbial diversity within the chicken gut microbiome revealed by metagenomics and culture.</title>
        <authorList>
            <person name="Gilroy R."/>
            <person name="Ravi A."/>
            <person name="Getino M."/>
            <person name="Pursley I."/>
            <person name="Horton D.L."/>
            <person name="Alikhan N.F."/>
            <person name="Baker D."/>
            <person name="Gharbi K."/>
            <person name="Hall N."/>
            <person name="Watson M."/>
            <person name="Adriaenssens E.M."/>
            <person name="Foster-Nyarko E."/>
            <person name="Jarju S."/>
            <person name="Secka A."/>
            <person name="Antonio M."/>
            <person name="Oren A."/>
            <person name="Chaudhuri R.R."/>
            <person name="La Ragione R."/>
            <person name="Hildebrand F."/>
            <person name="Pallen M.J."/>
        </authorList>
    </citation>
    <scope>NUCLEOTIDE SEQUENCE</scope>
    <source>
        <strain evidence="1">1345</strain>
    </source>
</reference>
<comment type="caution">
    <text evidence="1">The sequence shown here is derived from an EMBL/GenBank/DDBJ whole genome shotgun (WGS) entry which is preliminary data.</text>
</comment>
<evidence type="ECO:0000313" key="2">
    <source>
        <dbReference type="Proteomes" id="UP000886750"/>
    </source>
</evidence>
<sequence length="104" mass="12371">MNTVIKKEKAIIQLLDREDPHAQKALENLFIRFERDDHLRPTIHPLPLNAIYVEKADEERWKLTVKGNIGDTTCNRYRKMYIKHFYYFYERDKGLSEAAQTSDG</sequence>
<dbReference type="EMBL" id="DXCQ01000025">
    <property type="protein sequence ID" value="HIY96514.1"/>
    <property type="molecule type" value="Genomic_DNA"/>
</dbReference>
<evidence type="ECO:0000313" key="1">
    <source>
        <dbReference type="EMBL" id="HIY96514.1"/>
    </source>
</evidence>
<gene>
    <name evidence="1" type="ORF">H9729_02390</name>
</gene>
<name>A0A9D1ZVH4_9FIRM</name>
<organism evidence="1 2">
    <name type="scientific">Candidatus Borkfalkia excrementigallinarum</name>
    <dbReference type="NCBI Taxonomy" id="2838506"/>
    <lineage>
        <taxon>Bacteria</taxon>
        <taxon>Bacillati</taxon>
        <taxon>Bacillota</taxon>
        <taxon>Clostridia</taxon>
        <taxon>Christensenellales</taxon>
        <taxon>Christensenellaceae</taxon>
        <taxon>Candidatus Borkfalkia</taxon>
    </lineage>
</organism>
<proteinExistence type="predicted"/>
<accession>A0A9D1ZVH4</accession>
<reference evidence="1" key="2">
    <citation type="submission" date="2021-04" db="EMBL/GenBank/DDBJ databases">
        <authorList>
            <person name="Gilroy R."/>
        </authorList>
    </citation>
    <scope>NUCLEOTIDE SEQUENCE</scope>
    <source>
        <strain evidence="1">1345</strain>
    </source>
</reference>
<protein>
    <submittedName>
        <fullName evidence="1">Uncharacterized protein</fullName>
    </submittedName>
</protein>
<dbReference type="AlphaFoldDB" id="A0A9D1ZVH4"/>